<evidence type="ECO:0000313" key="2">
    <source>
        <dbReference type="EMBL" id="NLR66576.1"/>
    </source>
</evidence>
<dbReference type="Proteomes" id="UP000570474">
    <property type="component" value="Unassembled WGS sequence"/>
</dbReference>
<dbReference type="AlphaFoldDB" id="A0A847RUL2"/>
<proteinExistence type="predicted"/>
<dbReference type="EMBL" id="JABAIA010000002">
    <property type="protein sequence ID" value="NLR66576.1"/>
    <property type="molecule type" value="Genomic_DNA"/>
</dbReference>
<name>A0A847RUL2_9BACT</name>
<sequence length="445" mass="50307">MKTFLLVTACVCFFCLPVTAQHEHHNMAQMKDSTGKKDGMEHMSMPMSHAFSRNLPMNRNGSGSSWLPDASPMYGYMFHSRKWMYMVHGNVFLRYTYQDIGRKGDRGGDKFDAPNWFMLMAQRNVGKKGLFHYEVMVSLDRLTEGGAGYPLLFQSGESWKGQPLVDRQHPHDLFSGLSVGYAYALSKHADIYASFGYPGEPALGSVAFMHRPSAMNNPDAPISHHWNDGTHITFGVATLGFRLYDFKLEGSVFTGREPDENRYNFDKMRFDSWSGRISYNPSRNWALQVSHGHIRSPELLHPEEDIDRTTASAVFSLPFAQHNHLNITGLWGLNKIKSHPGENAVLLEGAVNMKRTAVYTRYEWVEKSTEELNLDPAQYGADQLFTVHALTAGVSYDLLRVAHTRLAVGAQCSVFFNEKALHSLYGINPMAGEVYVRIYPDLMKL</sequence>
<gene>
    <name evidence="2" type="ORF">HGH92_19860</name>
</gene>
<feature type="chain" id="PRO_5032312094" evidence="1">
    <location>
        <begin position="21"/>
        <end position="445"/>
    </location>
</feature>
<organism evidence="2 3">
    <name type="scientific">Chitinophaga varians</name>
    <dbReference type="NCBI Taxonomy" id="2202339"/>
    <lineage>
        <taxon>Bacteria</taxon>
        <taxon>Pseudomonadati</taxon>
        <taxon>Bacteroidota</taxon>
        <taxon>Chitinophagia</taxon>
        <taxon>Chitinophagales</taxon>
        <taxon>Chitinophagaceae</taxon>
        <taxon>Chitinophaga</taxon>
    </lineage>
</organism>
<keyword evidence="3" id="KW-1185">Reference proteome</keyword>
<protein>
    <submittedName>
        <fullName evidence="2">Uncharacterized protein</fullName>
    </submittedName>
</protein>
<dbReference type="RefSeq" id="WP_168872493.1">
    <property type="nucleotide sequence ID" value="NZ_JABAIA010000002.1"/>
</dbReference>
<comment type="caution">
    <text evidence="2">The sequence shown here is derived from an EMBL/GenBank/DDBJ whole genome shotgun (WGS) entry which is preliminary data.</text>
</comment>
<accession>A0A847RUL2</accession>
<evidence type="ECO:0000256" key="1">
    <source>
        <dbReference type="SAM" id="SignalP"/>
    </source>
</evidence>
<feature type="signal peptide" evidence="1">
    <location>
        <begin position="1"/>
        <end position="20"/>
    </location>
</feature>
<reference evidence="2 3" key="1">
    <citation type="submission" date="2020-04" db="EMBL/GenBank/DDBJ databases">
        <authorList>
            <person name="Yin C."/>
        </authorList>
    </citation>
    <scope>NUCLEOTIDE SEQUENCE [LARGE SCALE GENOMIC DNA]</scope>
    <source>
        <strain evidence="2 3">Ae27</strain>
    </source>
</reference>
<evidence type="ECO:0000313" key="3">
    <source>
        <dbReference type="Proteomes" id="UP000570474"/>
    </source>
</evidence>
<keyword evidence="1" id="KW-0732">Signal</keyword>